<dbReference type="FunCoup" id="A0A2Y9G1D1">
    <property type="interactions" value="5"/>
</dbReference>
<dbReference type="RefSeq" id="XP_012414863.1">
    <property type="nucleotide sequence ID" value="XM_012559409.1"/>
</dbReference>
<protein>
    <submittedName>
        <fullName evidence="3">Insulin</fullName>
    </submittedName>
</protein>
<gene>
    <name evidence="3" type="primary">LOC105755980</name>
</gene>
<dbReference type="OrthoDB" id="9634961at2759"/>
<reference evidence="3" key="1">
    <citation type="submission" date="2025-08" db="UniProtKB">
        <authorList>
            <consortium name="RefSeq"/>
        </authorList>
    </citation>
    <scope>IDENTIFICATION</scope>
</reference>
<feature type="region of interest" description="Disordered" evidence="1">
    <location>
        <begin position="13"/>
        <end position="68"/>
    </location>
</feature>
<organism evidence="2 3">
    <name type="scientific">Trichechus manatus latirostris</name>
    <name type="common">Florida manatee</name>
    <dbReference type="NCBI Taxonomy" id="127582"/>
    <lineage>
        <taxon>Eukaryota</taxon>
        <taxon>Metazoa</taxon>
        <taxon>Chordata</taxon>
        <taxon>Craniata</taxon>
        <taxon>Vertebrata</taxon>
        <taxon>Euteleostomi</taxon>
        <taxon>Mammalia</taxon>
        <taxon>Eutheria</taxon>
        <taxon>Afrotheria</taxon>
        <taxon>Sirenia</taxon>
        <taxon>Trichechidae</taxon>
        <taxon>Trichechus</taxon>
    </lineage>
</organism>
<feature type="compositionally biased region" description="Polar residues" evidence="1">
    <location>
        <begin position="45"/>
        <end position="67"/>
    </location>
</feature>
<dbReference type="GeneID" id="105755980"/>
<dbReference type="AlphaFoldDB" id="A0A2Y9G1D1"/>
<proteinExistence type="predicted"/>
<evidence type="ECO:0000313" key="2">
    <source>
        <dbReference type="Proteomes" id="UP000248480"/>
    </source>
</evidence>
<sequence length="156" mass="16470">MHTLKVPFIISAASSTSTSSSPSTRLEDLGTTARTPPALAATANIGPTSGSSTGQFQQRDLGTSNSPVLIIHRPGAAGTAQRLEYRGRRVTAELVQEELGTRPQHQGPPAHPACLAHPPAQPAPQPEPQQARASRDPSPEVSCCGLWPQRSQRSQN</sequence>
<evidence type="ECO:0000313" key="3">
    <source>
        <dbReference type="RefSeq" id="XP_012414863.1"/>
    </source>
</evidence>
<feature type="compositionally biased region" description="Low complexity" evidence="1">
    <location>
        <begin position="13"/>
        <end position="24"/>
    </location>
</feature>
<feature type="compositionally biased region" description="Low complexity" evidence="1">
    <location>
        <begin position="31"/>
        <end position="43"/>
    </location>
</feature>
<keyword evidence="2" id="KW-1185">Reference proteome</keyword>
<feature type="region of interest" description="Disordered" evidence="1">
    <location>
        <begin position="94"/>
        <end position="156"/>
    </location>
</feature>
<accession>A0A2Y9G1D1</accession>
<name>A0A2Y9G1D1_TRIMA</name>
<dbReference type="STRING" id="127582.A0A2Y9G1D1"/>
<dbReference type="Proteomes" id="UP000248480">
    <property type="component" value="Unplaced"/>
</dbReference>
<dbReference type="InParanoid" id="A0A2Y9G1D1"/>
<evidence type="ECO:0000256" key="1">
    <source>
        <dbReference type="SAM" id="MobiDB-lite"/>
    </source>
</evidence>
<dbReference type="KEGG" id="tmu:105755980"/>